<reference evidence="10 11" key="1">
    <citation type="journal article" date="2011" name="Front. Microbiol.">
        <title>Genomic signatures of strain selection and enhancement in Bacillus atrophaeus var. globigii, a historical biowarfare simulant.</title>
        <authorList>
            <person name="Gibbons H.S."/>
            <person name="Broomall S.M."/>
            <person name="McNew L.A."/>
            <person name="Daligault H."/>
            <person name="Chapman C."/>
            <person name="Bruce D."/>
            <person name="Karavis M."/>
            <person name="Krepps M."/>
            <person name="McGregor P.A."/>
            <person name="Hong C."/>
            <person name="Park K.H."/>
            <person name="Akmal A."/>
            <person name="Feldman A."/>
            <person name="Lin J.S."/>
            <person name="Chang W.E."/>
            <person name="Higgs B.W."/>
            <person name="Demirev P."/>
            <person name="Lindquist J."/>
            <person name="Liem A."/>
            <person name="Fochler E."/>
            <person name="Read T.D."/>
            <person name="Tapia R."/>
            <person name="Johnson S."/>
            <person name="Bishop-Lilly K.A."/>
            <person name="Detter C."/>
            <person name="Han C."/>
            <person name="Sozhamannan S."/>
            <person name="Rosenzweig C.N."/>
            <person name="Skowronski E.W."/>
        </authorList>
    </citation>
    <scope>NUCLEOTIDE SEQUENCE [LARGE SCALE GENOMIC DNA]</scope>
    <source>
        <strain evidence="10 11">CC-PW-9</strain>
    </source>
</reference>
<dbReference type="GO" id="GO:0006400">
    <property type="term" value="P:tRNA modification"/>
    <property type="evidence" value="ECO:0007669"/>
    <property type="project" value="InterPro"/>
</dbReference>
<keyword evidence="2 7" id="KW-0479">Metal-binding</keyword>
<dbReference type="PANTHER" id="PTHR43311">
    <property type="entry name" value="GLUTAMATE--TRNA LIGASE"/>
    <property type="match status" value="1"/>
</dbReference>
<evidence type="ECO:0000256" key="4">
    <source>
        <dbReference type="ARBA" id="ARBA00022833"/>
    </source>
</evidence>
<dbReference type="GO" id="GO:0008270">
    <property type="term" value="F:zinc ion binding"/>
    <property type="evidence" value="ECO:0007669"/>
    <property type="project" value="UniProtKB-UniRule"/>
</dbReference>
<dbReference type="Pfam" id="PF00749">
    <property type="entry name" value="tRNA-synt_1c"/>
    <property type="match status" value="1"/>
</dbReference>
<evidence type="ECO:0000313" key="11">
    <source>
        <dbReference type="Proteomes" id="UP000287996"/>
    </source>
</evidence>
<dbReference type="InterPro" id="IPR014729">
    <property type="entry name" value="Rossmann-like_a/b/a_fold"/>
</dbReference>
<evidence type="ECO:0000256" key="1">
    <source>
        <dbReference type="ARBA" id="ARBA00022598"/>
    </source>
</evidence>
<dbReference type="HAMAP" id="MF_01428">
    <property type="entry name" value="Glu_Q_tRNA_synth"/>
    <property type="match status" value="1"/>
</dbReference>
<keyword evidence="4 7" id="KW-0862">Zinc</keyword>
<evidence type="ECO:0000256" key="5">
    <source>
        <dbReference type="ARBA" id="ARBA00022840"/>
    </source>
</evidence>
<dbReference type="AlphaFoldDB" id="A0A432ZRY2"/>
<evidence type="ECO:0000256" key="2">
    <source>
        <dbReference type="ARBA" id="ARBA00022723"/>
    </source>
</evidence>
<feature type="binding site" evidence="7">
    <location>
        <position position="102"/>
    </location>
    <ligand>
        <name>Zn(2+)</name>
        <dbReference type="ChEBI" id="CHEBI:29105"/>
    </ligand>
</feature>
<feature type="binding site" evidence="7">
    <location>
        <position position="44"/>
    </location>
    <ligand>
        <name>L-glutamate</name>
        <dbReference type="ChEBI" id="CHEBI:29985"/>
    </ligand>
</feature>
<evidence type="ECO:0000256" key="6">
    <source>
        <dbReference type="ARBA" id="ARBA00023146"/>
    </source>
</evidence>
<feature type="short sequence motif" description="'KMSKS' region" evidence="7">
    <location>
        <begin position="228"/>
        <end position="232"/>
    </location>
</feature>
<dbReference type="PRINTS" id="PR00987">
    <property type="entry name" value="TRNASYNTHGLU"/>
</dbReference>
<dbReference type="NCBIfam" id="TIGR03838">
    <property type="entry name" value="queuosine_YadB"/>
    <property type="match status" value="1"/>
</dbReference>
<feature type="binding site" evidence="7">
    <location>
        <position position="190"/>
    </location>
    <ligand>
        <name>L-glutamate</name>
        <dbReference type="ChEBI" id="CHEBI:29985"/>
    </ligand>
</feature>
<comment type="function">
    <text evidence="7">Catalyzes the tRNA-independent activation of glutamate in presence of ATP and the subsequent transfer of glutamate onto a tRNA(Asp). Glutamate is transferred on the 2-amino-5-(4,5-dihydroxy-2-cyclopenten-1-yl) moiety of the queuosine in the wobble position of the QUC anticodon.</text>
</comment>
<dbReference type="RefSeq" id="WP_126841204.1">
    <property type="nucleotide sequence ID" value="NZ_PIQH01000003.1"/>
</dbReference>
<dbReference type="OrthoDB" id="9807503at2"/>
<keyword evidence="6 7" id="KW-0030">Aminoacyl-tRNA synthetase</keyword>
<organism evidence="10 11">
    <name type="scientific">Idiomarina tyrosinivorans</name>
    <dbReference type="NCBI Taxonomy" id="1445662"/>
    <lineage>
        <taxon>Bacteria</taxon>
        <taxon>Pseudomonadati</taxon>
        <taxon>Pseudomonadota</taxon>
        <taxon>Gammaproteobacteria</taxon>
        <taxon>Alteromonadales</taxon>
        <taxon>Idiomarinaceae</taxon>
        <taxon>Idiomarina</taxon>
    </lineage>
</organism>
<keyword evidence="3 7" id="KW-0547">Nucleotide-binding</keyword>
<dbReference type="InterPro" id="IPR022380">
    <property type="entry name" value="Glu-Q_tRNA(Asp)_Synthase"/>
</dbReference>
<feature type="binding site" evidence="7">
    <location>
        <position position="172"/>
    </location>
    <ligand>
        <name>L-glutamate</name>
        <dbReference type="ChEBI" id="CHEBI:29985"/>
    </ligand>
</feature>
<evidence type="ECO:0000259" key="9">
    <source>
        <dbReference type="Pfam" id="PF00749"/>
    </source>
</evidence>
<comment type="cofactor">
    <cofactor evidence="7">
        <name>Zn(2+)</name>
        <dbReference type="ChEBI" id="CHEBI:29105"/>
    </cofactor>
    <text evidence="7">Binds 1 zinc ion per subunit.</text>
</comment>
<dbReference type="InterPro" id="IPR020058">
    <property type="entry name" value="Glu/Gln-tRNA-synth_Ib_cat-dom"/>
</dbReference>
<protein>
    <recommendedName>
        <fullName evidence="7">Glutamyl-Q tRNA(Asp) synthetase</fullName>
        <shortName evidence="7">Glu-Q-RSs</shortName>
        <ecNumber evidence="7">6.1.1.-</ecNumber>
    </recommendedName>
</protein>
<feature type="binding site" evidence="7">
    <location>
        <position position="114"/>
    </location>
    <ligand>
        <name>Zn(2+)</name>
        <dbReference type="ChEBI" id="CHEBI:29105"/>
    </ligand>
</feature>
<dbReference type="GO" id="GO:0006424">
    <property type="term" value="P:glutamyl-tRNA aminoacylation"/>
    <property type="evidence" value="ECO:0007669"/>
    <property type="project" value="InterPro"/>
</dbReference>
<dbReference type="Proteomes" id="UP000287996">
    <property type="component" value="Unassembled WGS sequence"/>
</dbReference>
<evidence type="ECO:0000256" key="3">
    <source>
        <dbReference type="ARBA" id="ARBA00022741"/>
    </source>
</evidence>
<dbReference type="EC" id="6.1.1.-" evidence="7"/>
<feature type="binding site" evidence="7">
    <location>
        <begin position="8"/>
        <end position="12"/>
    </location>
    <ligand>
        <name>L-glutamate</name>
        <dbReference type="ChEBI" id="CHEBI:29985"/>
    </ligand>
</feature>
<dbReference type="GO" id="GO:0004818">
    <property type="term" value="F:glutamate-tRNA ligase activity"/>
    <property type="evidence" value="ECO:0007669"/>
    <property type="project" value="TreeGrafter"/>
</dbReference>
<dbReference type="Gene3D" id="3.40.50.620">
    <property type="entry name" value="HUPs"/>
    <property type="match status" value="1"/>
</dbReference>
<dbReference type="PANTHER" id="PTHR43311:SF1">
    <property type="entry name" value="GLUTAMYL-Q TRNA(ASP) SYNTHETASE"/>
    <property type="match status" value="1"/>
</dbReference>
<feature type="binding site" evidence="7">
    <location>
        <position position="231"/>
    </location>
    <ligand>
        <name>ATP</name>
        <dbReference type="ChEBI" id="CHEBI:30616"/>
    </ligand>
</feature>
<name>A0A432ZRY2_9GAMM</name>
<keyword evidence="1 7" id="KW-0436">Ligase</keyword>
<dbReference type="InterPro" id="IPR049940">
    <property type="entry name" value="GluQ/Sye"/>
</dbReference>
<evidence type="ECO:0000313" key="10">
    <source>
        <dbReference type="EMBL" id="RUO80670.1"/>
    </source>
</evidence>
<dbReference type="NCBIfam" id="NF004314">
    <property type="entry name" value="PRK05710.1-3"/>
    <property type="match status" value="1"/>
</dbReference>
<evidence type="ECO:0000256" key="8">
    <source>
        <dbReference type="RuleBase" id="RU363037"/>
    </source>
</evidence>
<dbReference type="EMBL" id="PIQH01000003">
    <property type="protein sequence ID" value="RUO80670.1"/>
    <property type="molecule type" value="Genomic_DNA"/>
</dbReference>
<feature type="binding site" evidence="7">
    <location>
        <position position="118"/>
    </location>
    <ligand>
        <name>Zn(2+)</name>
        <dbReference type="ChEBI" id="CHEBI:29105"/>
    </ligand>
</feature>
<evidence type="ECO:0000256" key="7">
    <source>
        <dbReference type="HAMAP-Rule" id="MF_01428"/>
    </source>
</evidence>
<dbReference type="GO" id="GO:0005524">
    <property type="term" value="F:ATP binding"/>
    <property type="evidence" value="ECO:0007669"/>
    <property type="project" value="UniProtKB-KW"/>
</dbReference>
<keyword evidence="8" id="KW-0648">Protein biosynthesis</keyword>
<dbReference type="GO" id="GO:0005829">
    <property type="term" value="C:cytosol"/>
    <property type="evidence" value="ECO:0007669"/>
    <property type="project" value="TreeGrafter"/>
</dbReference>
<accession>A0A432ZRY2</accession>
<dbReference type="SUPFAM" id="SSF52374">
    <property type="entry name" value="Nucleotidylyl transferase"/>
    <property type="match status" value="1"/>
</dbReference>
<feature type="binding site" evidence="7">
    <location>
        <position position="100"/>
    </location>
    <ligand>
        <name>Zn(2+)</name>
        <dbReference type="ChEBI" id="CHEBI:29105"/>
    </ligand>
</feature>
<keyword evidence="5 7" id="KW-0067">ATP-binding</keyword>
<dbReference type="InterPro" id="IPR000924">
    <property type="entry name" value="Glu/Gln-tRNA-synth"/>
</dbReference>
<proteinExistence type="inferred from homology"/>
<feature type="short sequence motif" description="'HIGH' region" evidence="7">
    <location>
        <begin position="11"/>
        <end position="21"/>
    </location>
</feature>
<comment type="caution">
    <text evidence="10">The sequence shown here is derived from an EMBL/GenBank/DDBJ whole genome shotgun (WGS) entry which is preliminary data.</text>
</comment>
<comment type="similarity">
    <text evidence="7">Belongs to the class-I aminoacyl-tRNA synthetase family. GluQ subfamily.</text>
</comment>
<feature type="domain" description="Glutamyl/glutaminyl-tRNA synthetase class Ib catalytic" evidence="9">
    <location>
        <begin position="8"/>
        <end position="236"/>
    </location>
</feature>
<gene>
    <name evidence="7" type="primary">gluQ</name>
    <name evidence="10" type="ORF">CWI84_03530</name>
</gene>
<keyword evidence="11" id="KW-1185">Reference proteome</keyword>
<sequence length="287" mass="32647">MTTSYCGRFAPTPSGPLHMGSLVAALGSYLDAKAHQGRWLLRIDDVDKPRAVAGAADTILQQLDAHGLHWDGEVLYQSQRDARYRAVIQQLTEQGLTYPCVCRRKRLQTLSDGYDRYCLKHPPSSSEAHAIRFFNQQAVIEWQDRRLGPQLSTSAKDAEDFVLRRRDGLYAYQLAVVVDDIDSGVTDIVRGEDLCIPTFWQLTLWQQLQPQPPRYLHLPLVMGTDQRKLSKQNHAPAIDSRHAVANLLQAADYLALERPPEECIDGIEELLQWLKKCWIRKYLNGTI</sequence>